<comment type="caution">
    <text evidence="2">The sequence shown here is derived from an EMBL/GenBank/DDBJ whole genome shotgun (WGS) entry which is preliminary data.</text>
</comment>
<feature type="domain" description="Sacsin/Nov" evidence="1">
    <location>
        <begin position="18"/>
        <end position="129"/>
    </location>
</feature>
<evidence type="ECO:0000313" key="2">
    <source>
        <dbReference type="EMBL" id="CAG8715933.1"/>
    </source>
</evidence>
<dbReference type="InterPro" id="IPR052972">
    <property type="entry name" value="Sacsin_chaperone_reg"/>
</dbReference>
<keyword evidence="3" id="KW-1185">Reference proteome</keyword>
<evidence type="ECO:0000259" key="1">
    <source>
        <dbReference type="Pfam" id="PF25794"/>
    </source>
</evidence>
<reference evidence="2" key="1">
    <citation type="submission" date="2021-06" db="EMBL/GenBank/DDBJ databases">
        <authorList>
            <person name="Kallberg Y."/>
            <person name="Tangrot J."/>
            <person name="Rosling A."/>
        </authorList>
    </citation>
    <scope>NUCLEOTIDE SEQUENCE</scope>
    <source>
        <strain evidence="2">UK204</strain>
    </source>
</reference>
<name>A0A9N9NAN4_9GLOM</name>
<dbReference type="EMBL" id="CAJVPQ010009511">
    <property type="protein sequence ID" value="CAG8715933.1"/>
    <property type="molecule type" value="Genomic_DNA"/>
</dbReference>
<sequence length="372" mass="43506">MQLRVGGKQDDWEEWIRFQYVFSFYDVPSFISGDSIAFLDPQEKFLRQRGIIGLFPTNGVEGLSEKDHLVPFEGIEGINYRSNFEETLFRIPFRREASKISDRTFSITEILELFFNLKSTILSQLLYLCCLISHNQLKQKLDFAIGAQQDPEDSQLQQYAQRFRLRVLDGVARPLENSKARCSDRAMLLIENNKMPDLDQLKLSWISSSISIQKTSKVRNLIRFQVLKYMLQTETILFNDNSEEDETLFFQFKCEDFKEDYRFIRPNNSVLLGGNRNTDVFLHSGILEHAESFSSIVFNNKVNEIALINHLYKILTWKTSEEYQFFRLLKVILPKYRDVAWSKKYLIAEDIIPPPQVLQKLSSFGKPNVSNI</sequence>
<dbReference type="GO" id="GO:0030544">
    <property type="term" value="F:Hsp70 protein binding"/>
    <property type="evidence" value="ECO:0007669"/>
    <property type="project" value="TreeGrafter"/>
</dbReference>
<dbReference type="OrthoDB" id="1262810at2759"/>
<protein>
    <submittedName>
        <fullName evidence="2">11993_t:CDS:1</fullName>
    </submittedName>
</protein>
<dbReference type="Proteomes" id="UP000789570">
    <property type="component" value="Unassembled WGS sequence"/>
</dbReference>
<accession>A0A9N9NAN4</accession>
<evidence type="ECO:0000313" key="3">
    <source>
        <dbReference type="Proteomes" id="UP000789570"/>
    </source>
</evidence>
<feature type="non-terminal residue" evidence="2">
    <location>
        <position position="372"/>
    </location>
</feature>
<organism evidence="2 3">
    <name type="scientific">Funneliformis caledonium</name>
    <dbReference type="NCBI Taxonomy" id="1117310"/>
    <lineage>
        <taxon>Eukaryota</taxon>
        <taxon>Fungi</taxon>
        <taxon>Fungi incertae sedis</taxon>
        <taxon>Mucoromycota</taxon>
        <taxon>Glomeromycotina</taxon>
        <taxon>Glomeromycetes</taxon>
        <taxon>Glomerales</taxon>
        <taxon>Glomeraceae</taxon>
        <taxon>Funneliformis</taxon>
    </lineage>
</organism>
<proteinExistence type="predicted"/>
<dbReference type="InterPro" id="IPR058210">
    <property type="entry name" value="SACS/Nov_dom"/>
</dbReference>
<dbReference type="PANTHER" id="PTHR15600:SF42">
    <property type="entry name" value="SACSIN"/>
    <property type="match status" value="1"/>
</dbReference>
<dbReference type="PANTHER" id="PTHR15600">
    <property type="entry name" value="SACSIN"/>
    <property type="match status" value="1"/>
</dbReference>
<gene>
    <name evidence="2" type="ORF">FCALED_LOCUS14157</name>
</gene>
<dbReference type="Pfam" id="PF25794">
    <property type="entry name" value="SACS"/>
    <property type="match status" value="1"/>
</dbReference>
<dbReference type="AlphaFoldDB" id="A0A9N9NAN4"/>